<comment type="similarity">
    <text evidence="1">Belongs to the N(4)/N(6)-methyltransferase family.</text>
</comment>
<evidence type="ECO:0000256" key="6">
    <source>
        <dbReference type="ARBA" id="ARBA00022747"/>
    </source>
</evidence>
<dbReference type="Pfam" id="PF02384">
    <property type="entry name" value="N6_Mtase"/>
    <property type="match status" value="1"/>
</dbReference>
<reference evidence="11" key="2">
    <citation type="journal article" date="2021" name="PeerJ">
        <title>Extensive microbial diversity within the chicken gut microbiome revealed by metagenomics and culture.</title>
        <authorList>
            <person name="Gilroy R."/>
            <person name="Ravi A."/>
            <person name="Getino M."/>
            <person name="Pursley I."/>
            <person name="Horton D.L."/>
            <person name="Alikhan N.F."/>
            <person name="Baker D."/>
            <person name="Gharbi K."/>
            <person name="Hall N."/>
            <person name="Watson M."/>
            <person name="Adriaenssens E.M."/>
            <person name="Foster-Nyarko E."/>
            <person name="Jarju S."/>
            <person name="Secka A."/>
            <person name="Antonio M."/>
            <person name="Oren A."/>
            <person name="Chaudhuri R.R."/>
            <person name="La Ragione R."/>
            <person name="Hildebrand F."/>
            <person name="Pallen M.J."/>
        </authorList>
    </citation>
    <scope>NUCLEOTIDE SEQUENCE</scope>
    <source>
        <strain evidence="11">ChiHecec2B26-709</strain>
    </source>
</reference>
<accession>A0A9D1GNE8</accession>
<dbReference type="InterPro" id="IPR029063">
    <property type="entry name" value="SAM-dependent_MTases_sf"/>
</dbReference>
<dbReference type="InterPro" id="IPR003356">
    <property type="entry name" value="DNA_methylase_A-5"/>
</dbReference>
<dbReference type="GO" id="GO:0032259">
    <property type="term" value="P:methylation"/>
    <property type="evidence" value="ECO:0007669"/>
    <property type="project" value="UniProtKB-KW"/>
</dbReference>
<dbReference type="Pfam" id="PF12161">
    <property type="entry name" value="HsdM_N"/>
    <property type="match status" value="1"/>
</dbReference>
<comment type="caution">
    <text evidence="11">The sequence shown here is derived from an EMBL/GenBank/DDBJ whole genome shotgun (WGS) entry which is preliminary data.</text>
</comment>
<dbReference type="InterPro" id="IPR051537">
    <property type="entry name" value="DNA_Adenine_Mtase"/>
</dbReference>
<evidence type="ECO:0000256" key="2">
    <source>
        <dbReference type="ARBA" id="ARBA00011900"/>
    </source>
</evidence>
<evidence type="ECO:0000313" key="12">
    <source>
        <dbReference type="Proteomes" id="UP000886881"/>
    </source>
</evidence>
<keyword evidence="5" id="KW-0949">S-adenosyl-L-methionine</keyword>
<dbReference type="Proteomes" id="UP000886881">
    <property type="component" value="Unassembled WGS sequence"/>
</dbReference>
<keyword evidence="8" id="KW-0175">Coiled coil</keyword>
<dbReference type="GO" id="GO:0009307">
    <property type="term" value="P:DNA restriction-modification system"/>
    <property type="evidence" value="ECO:0007669"/>
    <property type="project" value="UniProtKB-KW"/>
</dbReference>
<dbReference type="Gene3D" id="3.40.50.150">
    <property type="entry name" value="Vaccinia Virus protein VP39"/>
    <property type="match status" value="1"/>
</dbReference>
<dbReference type="EC" id="2.1.1.72" evidence="2"/>
<proteinExistence type="inferred from homology"/>
<evidence type="ECO:0000256" key="1">
    <source>
        <dbReference type="ARBA" id="ARBA00006594"/>
    </source>
</evidence>
<protein>
    <recommendedName>
        <fullName evidence="2">site-specific DNA-methyltransferase (adenine-specific)</fullName>
        <ecNumber evidence="2">2.1.1.72</ecNumber>
    </recommendedName>
</protein>
<evidence type="ECO:0000256" key="3">
    <source>
        <dbReference type="ARBA" id="ARBA00022603"/>
    </source>
</evidence>
<dbReference type="InterPro" id="IPR022749">
    <property type="entry name" value="D12N6_MeTrfase_N"/>
</dbReference>
<dbReference type="GO" id="GO:0009007">
    <property type="term" value="F:site-specific DNA-methyltransferase (adenine-specific) activity"/>
    <property type="evidence" value="ECO:0007669"/>
    <property type="project" value="UniProtKB-EC"/>
</dbReference>
<dbReference type="GO" id="GO:0003677">
    <property type="term" value="F:DNA binding"/>
    <property type="evidence" value="ECO:0007669"/>
    <property type="project" value="InterPro"/>
</dbReference>
<feature type="coiled-coil region" evidence="8">
    <location>
        <begin position="240"/>
        <end position="271"/>
    </location>
</feature>
<dbReference type="PANTHER" id="PTHR42933:SF1">
    <property type="entry name" value="SITE-SPECIFIC DNA-METHYLTRANSFERASE (ADENINE-SPECIFIC)"/>
    <property type="match status" value="1"/>
</dbReference>
<evidence type="ECO:0000256" key="8">
    <source>
        <dbReference type="SAM" id="Coils"/>
    </source>
</evidence>
<keyword evidence="3 11" id="KW-0489">Methyltransferase</keyword>
<sequence length="273" mass="31250">MTSIQQREQLQSQIWKIANEVRGAVDGWDFKQFVLGPLFYRFISENFTDYIEGGDDSIDYASLPDSIITPEIKEDAVKTAHTNPNLNTDLKAIFDSIESSANGYASEKNIKGLFADFAFVLHALSYLSSRGRAAIVCFQGIFYRGGAEQKIRKYLVLSKHKSDTKIQFIDASGEGFFTKETNNNVLEDRHIDKIMDIFDKKEDVDYIAKSVDYKTIVENDYNLSPSSYIEVEDTRPKTDIKELNERIRRIVARENELRAEIDKIVAELEEDEV</sequence>
<evidence type="ECO:0000259" key="10">
    <source>
        <dbReference type="Pfam" id="PF12161"/>
    </source>
</evidence>
<dbReference type="PANTHER" id="PTHR42933">
    <property type="entry name" value="SLR6095 PROTEIN"/>
    <property type="match status" value="1"/>
</dbReference>
<dbReference type="SUPFAM" id="SSF53335">
    <property type="entry name" value="S-adenosyl-L-methionine-dependent methyltransferases"/>
    <property type="match status" value="2"/>
</dbReference>
<comment type="catalytic activity">
    <reaction evidence="7">
        <text>a 2'-deoxyadenosine in DNA + S-adenosyl-L-methionine = an N(6)-methyl-2'-deoxyadenosine in DNA + S-adenosyl-L-homocysteine + H(+)</text>
        <dbReference type="Rhea" id="RHEA:15197"/>
        <dbReference type="Rhea" id="RHEA-COMP:12418"/>
        <dbReference type="Rhea" id="RHEA-COMP:12419"/>
        <dbReference type="ChEBI" id="CHEBI:15378"/>
        <dbReference type="ChEBI" id="CHEBI:57856"/>
        <dbReference type="ChEBI" id="CHEBI:59789"/>
        <dbReference type="ChEBI" id="CHEBI:90615"/>
        <dbReference type="ChEBI" id="CHEBI:90616"/>
        <dbReference type="EC" id="2.1.1.72"/>
    </reaction>
</comment>
<gene>
    <name evidence="11" type="ORF">IAC35_04375</name>
</gene>
<dbReference type="AlphaFoldDB" id="A0A9D1GNE8"/>
<evidence type="ECO:0000259" key="9">
    <source>
        <dbReference type="Pfam" id="PF02384"/>
    </source>
</evidence>
<keyword evidence="6" id="KW-0680">Restriction system</keyword>
<feature type="domain" description="DNA methylase adenine-specific" evidence="9">
    <location>
        <begin position="155"/>
        <end position="235"/>
    </location>
</feature>
<keyword evidence="4" id="KW-0808">Transferase</keyword>
<reference evidence="11" key="1">
    <citation type="submission" date="2020-10" db="EMBL/GenBank/DDBJ databases">
        <authorList>
            <person name="Gilroy R."/>
        </authorList>
    </citation>
    <scope>NUCLEOTIDE SEQUENCE</scope>
    <source>
        <strain evidence="11">ChiHecec2B26-709</strain>
    </source>
</reference>
<name>A0A9D1GNE8_9BACT</name>
<feature type="domain" description="N6 adenine-specific DNA methyltransferase N-terminal" evidence="10">
    <location>
        <begin position="10"/>
        <end position="118"/>
    </location>
</feature>
<evidence type="ECO:0000256" key="5">
    <source>
        <dbReference type="ARBA" id="ARBA00022691"/>
    </source>
</evidence>
<dbReference type="GO" id="GO:0008170">
    <property type="term" value="F:N-methyltransferase activity"/>
    <property type="evidence" value="ECO:0007669"/>
    <property type="project" value="InterPro"/>
</dbReference>
<organism evidence="11 12">
    <name type="scientific">Candidatus Cryptobacteroides merdipullorum</name>
    <dbReference type="NCBI Taxonomy" id="2840771"/>
    <lineage>
        <taxon>Bacteria</taxon>
        <taxon>Pseudomonadati</taxon>
        <taxon>Bacteroidota</taxon>
        <taxon>Bacteroidia</taxon>
        <taxon>Bacteroidales</taxon>
        <taxon>Candidatus Cryptobacteroides</taxon>
    </lineage>
</organism>
<evidence type="ECO:0000256" key="7">
    <source>
        <dbReference type="ARBA" id="ARBA00047942"/>
    </source>
</evidence>
<evidence type="ECO:0000313" key="11">
    <source>
        <dbReference type="EMBL" id="HIT47076.1"/>
    </source>
</evidence>
<dbReference type="EMBL" id="DVLC01000082">
    <property type="protein sequence ID" value="HIT47076.1"/>
    <property type="molecule type" value="Genomic_DNA"/>
</dbReference>
<evidence type="ECO:0000256" key="4">
    <source>
        <dbReference type="ARBA" id="ARBA00022679"/>
    </source>
</evidence>